<protein>
    <submittedName>
        <fullName evidence="1">Uncharacterized protein</fullName>
    </submittedName>
</protein>
<reference evidence="1" key="4">
    <citation type="submission" date="2019-03" db="UniProtKB">
        <authorList>
            <consortium name="EnsemblPlants"/>
        </authorList>
    </citation>
    <scope>IDENTIFICATION</scope>
</reference>
<dbReference type="Proteomes" id="UP000015105">
    <property type="component" value="Chromosome 4D"/>
</dbReference>
<reference evidence="1" key="5">
    <citation type="journal article" date="2021" name="G3 (Bethesda)">
        <title>Aegilops tauschii genome assembly Aet v5.0 features greater sequence contiguity and improved annotation.</title>
        <authorList>
            <person name="Wang L."/>
            <person name="Zhu T."/>
            <person name="Rodriguez J.C."/>
            <person name="Deal K.R."/>
            <person name="Dubcovsky J."/>
            <person name="McGuire P.E."/>
            <person name="Lux T."/>
            <person name="Spannagl M."/>
            <person name="Mayer K.F.X."/>
            <person name="Baldrich P."/>
            <person name="Meyers B.C."/>
            <person name="Huo N."/>
            <person name="Gu Y.Q."/>
            <person name="Zhou H."/>
            <person name="Devos K.M."/>
            <person name="Bennetzen J.L."/>
            <person name="Unver T."/>
            <person name="Budak H."/>
            <person name="Gulick P.J."/>
            <person name="Galiba G."/>
            <person name="Kalapos B."/>
            <person name="Nelson D.R."/>
            <person name="Li P."/>
            <person name="You F.M."/>
            <person name="Luo M.C."/>
            <person name="Dvorak J."/>
        </authorList>
    </citation>
    <scope>NUCLEOTIDE SEQUENCE [LARGE SCALE GENOMIC DNA]</scope>
    <source>
        <strain evidence="1">cv. AL8/78</strain>
    </source>
</reference>
<dbReference type="EnsemblPlants" id="AET4Gv20323500.14">
    <property type="protein sequence ID" value="AET4Gv20323500.14"/>
    <property type="gene ID" value="AET4Gv20323500"/>
</dbReference>
<name>A0A453HVQ8_AEGTS</name>
<dbReference type="Gramene" id="AET4Gv20323500.14">
    <property type="protein sequence ID" value="AET4Gv20323500.14"/>
    <property type="gene ID" value="AET4Gv20323500"/>
</dbReference>
<keyword evidence="2" id="KW-1185">Reference proteome</keyword>
<proteinExistence type="predicted"/>
<evidence type="ECO:0000313" key="2">
    <source>
        <dbReference type="Proteomes" id="UP000015105"/>
    </source>
</evidence>
<reference evidence="1" key="3">
    <citation type="journal article" date="2017" name="Nature">
        <title>Genome sequence of the progenitor of the wheat D genome Aegilops tauschii.</title>
        <authorList>
            <person name="Luo M.C."/>
            <person name="Gu Y.Q."/>
            <person name="Puiu D."/>
            <person name="Wang H."/>
            <person name="Twardziok S.O."/>
            <person name="Deal K.R."/>
            <person name="Huo N."/>
            <person name="Zhu T."/>
            <person name="Wang L."/>
            <person name="Wang Y."/>
            <person name="McGuire P.E."/>
            <person name="Liu S."/>
            <person name="Long H."/>
            <person name="Ramasamy R.K."/>
            <person name="Rodriguez J.C."/>
            <person name="Van S.L."/>
            <person name="Yuan L."/>
            <person name="Wang Z."/>
            <person name="Xia Z."/>
            <person name="Xiao L."/>
            <person name="Anderson O.D."/>
            <person name="Ouyang S."/>
            <person name="Liang Y."/>
            <person name="Zimin A.V."/>
            <person name="Pertea G."/>
            <person name="Qi P."/>
            <person name="Bennetzen J.L."/>
            <person name="Dai X."/>
            <person name="Dawson M.W."/>
            <person name="Muller H.G."/>
            <person name="Kugler K."/>
            <person name="Rivarola-Duarte L."/>
            <person name="Spannagl M."/>
            <person name="Mayer K.F.X."/>
            <person name="Lu F.H."/>
            <person name="Bevan M.W."/>
            <person name="Leroy P."/>
            <person name="Li P."/>
            <person name="You F.M."/>
            <person name="Sun Q."/>
            <person name="Liu Z."/>
            <person name="Lyons E."/>
            <person name="Wicker T."/>
            <person name="Salzberg S.L."/>
            <person name="Devos K.M."/>
            <person name="Dvorak J."/>
        </authorList>
    </citation>
    <scope>NUCLEOTIDE SEQUENCE [LARGE SCALE GENOMIC DNA]</scope>
    <source>
        <strain evidence="1">cv. AL8/78</strain>
    </source>
</reference>
<accession>A0A453HVQ8</accession>
<sequence>MCDLVSGVFCLQAIVVKAAKGRSGGFGTRPVIESMLSPPWKDLNSA</sequence>
<evidence type="ECO:0000313" key="1">
    <source>
        <dbReference type="EnsemblPlants" id="AET4Gv20323500.14"/>
    </source>
</evidence>
<dbReference type="AlphaFoldDB" id="A0A453HVQ8"/>
<organism evidence="1 2">
    <name type="scientific">Aegilops tauschii subsp. strangulata</name>
    <name type="common">Goatgrass</name>
    <dbReference type="NCBI Taxonomy" id="200361"/>
    <lineage>
        <taxon>Eukaryota</taxon>
        <taxon>Viridiplantae</taxon>
        <taxon>Streptophyta</taxon>
        <taxon>Embryophyta</taxon>
        <taxon>Tracheophyta</taxon>
        <taxon>Spermatophyta</taxon>
        <taxon>Magnoliopsida</taxon>
        <taxon>Liliopsida</taxon>
        <taxon>Poales</taxon>
        <taxon>Poaceae</taxon>
        <taxon>BOP clade</taxon>
        <taxon>Pooideae</taxon>
        <taxon>Triticodae</taxon>
        <taxon>Triticeae</taxon>
        <taxon>Triticinae</taxon>
        <taxon>Aegilops</taxon>
    </lineage>
</organism>
<reference evidence="2" key="1">
    <citation type="journal article" date="2014" name="Science">
        <title>Ancient hybridizations among the ancestral genomes of bread wheat.</title>
        <authorList>
            <consortium name="International Wheat Genome Sequencing Consortium,"/>
            <person name="Marcussen T."/>
            <person name="Sandve S.R."/>
            <person name="Heier L."/>
            <person name="Spannagl M."/>
            <person name="Pfeifer M."/>
            <person name="Jakobsen K.S."/>
            <person name="Wulff B.B."/>
            <person name="Steuernagel B."/>
            <person name="Mayer K.F."/>
            <person name="Olsen O.A."/>
        </authorList>
    </citation>
    <scope>NUCLEOTIDE SEQUENCE [LARGE SCALE GENOMIC DNA]</scope>
    <source>
        <strain evidence="2">cv. AL8/78</strain>
    </source>
</reference>
<reference evidence="2" key="2">
    <citation type="journal article" date="2017" name="Nat. Plants">
        <title>The Aegilops tauschii genome reveals multiple impacts of transposons.</title>
        <authorList>
            <person name="Zhao G."/>
            <person name="Zou C."/>
            <person name="Li K."/>
            <person name="Wang K."/>
            <person name="Li T."/>
            <person name="Gao L."/>
            <person name="Zhang X."/>
            <person name="Wang H."/>
            <person name="Yang Z."/>
            <person name="Liu X."/>
            <person name="Jiang W."/>
            <person name="Mao L."/>
            <person name="Kong X."/>
            <person name="Jiao Y."/>
            <person name="Jia J."/>
        </authorList>
    </citation>
    <scope>NUCLEOTIDE SEQUENCE [LARGE SCALE GENOMIC DNA]</scope>
    <source>
        <strain evidence="2">cv. AL8/78</strain>
    </source>
</reference>